<dbReference type="RefSeq" id="WP_369711335.1">
    <property type="nucleotide sequence ID" value="NZ_CP165644.1"/>
</dbReference>
<evidence type="ECO:0000313" key="1">
    <source>
        <dbReference type="EMBL" id="XDU67116.1"/>
    </source>
</evidence>
<gene>
    <name evidence="1" type="ORF">AB8B22_01525</name>
</gene>
<name>A0AB39VGR8_9FUSO</name>
<dbReference type="AlphaFoldDB" id="A0AB39VGR8"/>
<dbReference type="EMBL" id="CP165644">
    <property type="protein sequence ID" value="XDU67116.1"/>
    <property type="molecule type" value="Genomic_DNA"/>
</dbReference>
<organism evidence="1">
    <name type="scientific">Leptotrichia rugosa</name>
    <dbReference type="NCBI Taxonomy" id="3239302"/>
    <lineage>
        <taxon>Bacteria</taxon>
        <taxon>Fusobacteriati</taxon>
        <taxon>Fusobacteriota</taxon>
        <taxon>Fusobacteriia</taxon>
        <taxon>Fusobacteriales</taxon>
        <taxon>Leptotrichiaceae</taxon>
        <taxon>Leptotrichia</taxon>
    </lineage>
</organism>
<accession>A0AB39VGR8</accession>
<reference evidence="1" key="1">
    <citation type="submission" date="2024-07" db="EMBL/GenBank/DDBJ databases">
        <authorList>
            <person name="Li X.-J."/>
            <person name="Wang X."/>
        </authorList>
    </citation>
    <scope>NUCLEOTIDE SEQUENCE</scope>
    <source>
        <strain evidence="1">HSP-334</strain>
    </source>
</reference>
<dbReference type="KEGG" id="lrug:AB8B22_01525"/>
<protein>
    <submittedName>
        <fullName evidence="1">Uncharacterized protein</fullName>
    </submittedName>
</protein>
<sequence length="405" mass="49884">MEENYKICFKNIEKLWNVSIYFNDVKNILNCKIKEDSFGKENLVFNPKIIYGTNDFEKQNEINEFFLEKISKIQKRKKIIFEMTIKDRDCFLKNKKDNRNVDYKLGVLDFFNYFGYENLNLEVVDEKLDEYYLEISEKIFEKLFLIYKKRYEEFEYFEEIDEETDKEIRENFEKKENFKNKIKKNKIIEIYIFMKIFNFIKENFEYEKIYFENGKKVLKREKFLAEISILKNLKLNFDFEKNKKEKNFYELAKRFYKARIFFDVRKKLILIPENLFKNQKDIFYEKNFSQEKIFKELLFQNFEKIIKKNLIIENGIKFYFVNFEFYNINTKKINFFEIAKSVVFKNLIDELKEFVVGVSCEDGTVKKKSVKFNDFELIKKITDFQKAQIEIEFEKILEKKKKIFK</sequence>
<proteinExistence type="predicted"/>